<feature type="non-terminal residue" evidence="1">
    <location>
        <position position="1"/>
    </location>
</feature>
<evidence type="ECO:0000313" key="1">
    <source>
        <dbReference type="EMBL" id="MBT1705227.1"/>
    </source>
</evidence>
<sequence>IAGVKEVMEISSNTYRITSTEEKDLRPEIFRFAADRNLSMVGLKQEKNSLESIFQELTK</sequence>
<dbReference type="Proteomes" id="UP000772618">
    <property type="component" value="Unassembled WGS sequence"/>
</dbReference>
<keyword evidence="1" id="KW-0547">Nucleotide-binding</keyword>
<reference evidence="1 2" key="1">
    <citation type="submission" date="2021-05" db="EMBL/GenBank/DDBJ databases">
        <title>A Polyphasic approach of four new species of the genus Ohtaekwangia: Ohtaekwangia histidinii sp. nov., Ohtaekwangia cretensis sp. nov., Ohtaekwangia indiensis sp. nov., Ohtaekwangia reichenbachii sp. nov. from diverse environment.</title>
        <authorList>
            <person name="Octaviana S."/>
        </authorList>
    </citation>
    <scope>NUCLEOTIDE SEQUENCE [LARGE SCALE GENOMIC DNA]</scope>
    <source>
        <strain evidence="1 2">PWU20</strain>
    </source>
</reference>
<name>A0ABS5VUW9_9BACT</name>
<organism evidence="1 2">
    <name type="scientific">Chryseosolibacter indicus</name>
    <dbReference type="NCBI Taxonomy" id="2782351"/>
    <lineage>
        <taxon>Bacteria</taxon>
        <taxon>Pseudomonadati</taxon>
        <taxon>Bacteroidota</taxon>
        <taxon>Cytophagia</taxon>
        <taxon>Cytophagales</taxon>
        <taxon>Chryseotaleaceae</taxon>
        <taxon>Chryseosolibacter</taxon>
    </lineage>
</organism>
<comment type="caution">
    <text evidence="1">The sequence shown here is derived from an EMBL/GenBank/DDBJ whole genome shotgun (WGS) entry which is preliminary data.</text>
</comment>
<dbReference type="EMBL" id="JAHESD010000050">
    <property type="protein sequence ID" value="MBT1705227.1"/>
    <property type="molecule type" value="Genomic_DNA"/>
</dbReference>
<proteinExistence type="predicted"/>
<evidence type="ECO:0000313" key="2">
    <source>
        <dbReference type="Proteomes" id="UP000772618"/>
    </source>
</evidence>
<keyword evidence="2" id="KW-1185">Reference proteome</keyword>
<dbReference type="GO" id="GO:0005524">
    <property type="term" value="F:ATP binding"/>
    <property type="evidence" value="ECO:0007669"/>
    <property type="project" value="UniProtKB-KW"/>
</dbReference>
<protein>
    <submittedName>
        <fullName evidence="1">Gliding motility-associated ABC transporter ATP-binding subunit GldA</fullName>
    </submittedName>
</protein>
<accession>A0ABS5VUW9</accession>
<keyword evidence="1" id="KW-0067">ATP-binding</keyword>
<gene>
    <name evidence="1" type="ORF">KK060_18180</name>
</gene>